<dbReference type="AlphaFoldDB" id="A0A061J8H2"/>
<keyword evidence="2" id="KW-1185">Reference proteome</keyword>
<gene>
    <name evidence="1" type="ORF">TRSC58_01841</name>
</gene>
<dbReference type="OrthoDB" id="273639at2759"/>
<dbReference type="EMBL" id="AUPL01001841">
    <property type="protein sequence ID" value="ESL10426.1"/>
    <property type="molecule type" value="Genomic_DNA"/>
</dbReference>
<protein>
    <submittedName>
        <fullName evidence="1">Uncharacterized protein</fullName>
    </submittedName>
</protein>
<proteinExistence type="predicted"/>
<dbReference type="VEuPathDB" id="TriTrypDB:TRSC58_01841"/>
<sequence>MWHTVLCVRVWRVGVSSARRREFSQAGKVSVSVMSRSQEATSTKAMSTALDALQAAARSGQVSVLREVKADAVLSDEAHALPELLRLCGSIEAGQNLALMNAAWKLLLSVSSLTTIGASVYSTVVQFMLSQLQHHVFSHDWSDGKKIKIASFVASHVVSAVRAHPSFATRDESLVEALVGLHMIVCLTVATSEHAEAARQLHQSIVVRLLAILEAMGSFCSAASTLSVEVHLRLLLQCLADPPSDATAELPSASVAAGSSVAAFAAMLAATRSFQACDGAYVERVLAAFLLWLPDMSLVLVEGTNLGEAAEAAATPPMTTAELCDKDASAVLCHRVVRHARNLPRAVFFVERGGEEAAASAAEVNLSTQLLLLLRKLACRAVDAVRGAVWCGQEDGLSSGGSLLRCRVFGLLMTALLVPNDTSAACVLLVWEAVLNRLSNTDREGLAVELLQLGEEQLRALQWLPEESRDRAIFLRRLLNALAALLAEVCRRMRRPPKSLLETFSETAAMQSPTLNSISFCALADILYSQSCVYQWWNEPANADGGAPGGTEEATKSLQDELQAALADWQRHASLRTNRDEAARLCVTLASAPGRVNDVLKRVTSPNSITAVLLSATRVLQHVTEEASTPHAVCVCARFVAAELVALTGAVLSEDPTFLACVRRLVDISFALTDDGKEAWVDGMLRCHAAVCLRNFAQCNTVVPLGKLRLSEAVTTALRTLLQGVVVADVDVGLRDCGSLLTYRVAEWQRCLSRCVPTTTSSQSTGFFVDAAPDASFSSSQSGAGGHEGQFIASLRRSEETVRSVLQWLKAGRALQSSEEETLVRLERLACAAANMTRHTLSSNGGVIGSSAELGAEATQATGFSPEIIHVD</sequence>
<reference evidence="1 2" key="1">
    <citation type="submission" date="2013-07" db="EMBL/GenBank/DDBJ databases">
        <authorList>
            <person name="Stoco P.H."/>
            <person name="Wagner G."/>
            <person name="Gerber A."/>
            <person name="Zaha A."/>
            <person name="Thompson C."/>
            <person name="Bartholomeu D.C."/>
            <person name="Luckemeyer D.D."/>
            <person name="Bahia D."/>
            <person name="Loreto E."/>
            <person name="Prestes E.B."/>
            <person name="Lima F.M."/>
            <person name="Rodrigues-Luiz G."/>
            <person name="Vallejo G.A."/>
            <person name="Filho J.F."/>
            <person name="Monteiro K.M."/>
            <person name="Tyler K.M."/>
            <person name="de Almeida L.G."/>
            <person name="Ortiz M.F."/>
            <person name="Siervo M.A."/>
            <person name="de Moraes M.H."/>
            <person name="Cunha O.L."/>
            <person name="Mendonca-Neto R."/>
            <person name="Silva R."/>
            <person name="Teixeira S.M."/>
            <person name="Murta S.M."/>
            <person name="Sincero T.C."/>
            <person name="Mendes T.A."/>
            <person name="Urmenyi T.P."/>
            <person name="Silva V.G."/>
            <person name="da Rocha W.D."/>
            <person name="Andersson B."/>
            <person name="Romanha A.J."/>
            <person name="Steindel M."/>
            <person name="de Vasconcelos A.T."/>
            <person name="Grisard E.C."/>
        </authorList>
    </citation>
    <scope>NUCLEOTIDE SEQUENCE [LARGE SCALE GENOMIC DNA]</scope>
    <source>
        <strain evidence="1 2">SC58</strain>
    </source>
</reference>
<name>A0A061J8H2_TRYRA</name>
<comment type="caution">
    <text evidence="1">The sequence shown here is derived from an EMBL/GenBank/DDBJ whole genome shotgun (WGS) entry which is preliminary data.</text>
</comment>
<organism evidence="1 2">
    <name type="scientific">Trypanosoma rangeli SC58</name>
    <dbReference type="NCBI Taxonomy" id="429131"/>
    <lineage>
        <taxon>Eukaryota</taxon>
        <taxon>Discoba</taxon>
        <taxon>Euglenozoa</taxon>
        <taxon>Kinetoplastea</taxon>
        <taxon>Metakinetoplastina</taxon>
        <taxon>Trypanosomatida</taxon>
        <taxon>Trypanosomatidae</taxon>
        <taxon>Trypanosoma</taxon>
        <taxon>Herpetosoma</taxon>
    </lineage>
</organism>
<accession>A0A061J8H2</accession>
<evidence type="ECO:0000313" key="1">
    <source>
        <dbReference type="EMBL" id="ESL10426.1"/>
    </source>
</evidence>
<evidence type="ECO:0000313" key="2">
    <source>
        <dbReference type="Proteomes" id="UP000031737"/>
    </source>
</evidence>
<dbReference type="Proteomes" id="UP000031737">
    <property type="component" value="Unassembled WGS sequence"/>
</dbReference>